<organism evidence="11 12">
    <name type="scientific">Amphibacillus marinus</name>
    <dbReference type="NCBI Taxonomy" id="872970"/>
    <lineage>
        <taxon>Bacteria</taxon>
        <taxon>Bacillati</taxon>
        <taxon>Bacillota</taxon>
        <taxon>Bacilli</taxon>
        <taxon>Bacillales</taxon>
        <taxon>Bacillaceae</taxon>
        <taxon>Amphibacillus</taxon>
    </lineage>
</organism>
<keyword evidence="5" id="KW-1003">Cell membrane</keyword>
<keyword evidence="11" id="KW-0969">Cilium</keyword>
<keyword evidence="4" id="KW-0813">Transport</keyword>
<dbReference type="AlphaFoldDB" id="A0A1H8HRY5"/>
<dbReference type="GO" id="GO:0009288">
    <property type="term" value="C:bacterial-type flagellum"/>
    <property type="evidence" value="ECO:0007669"/>
    <property type="project" value="InterPro"/>
</dbReference>
<protein>
    <recommendedName>
        <fullName evidence="3">Flagellar FliJ protein</fullName>
    </recommendedName>
</protein>
<evidence type="ECO:0000256" key="7">
    <source>
        <dbReference type="ARBA" id="ARBA00022795"/>
    </source>
</evidence>
<dbReference type="GO" id="GO:0071973">
    <property type="term" value="P:bacterial-type flagellum-dependent cell motility"/>
    <property type="evidence" value="ECO:0007669"/>
    <property type="project" value="InterPro"/>
</dbReference>
<evidence type="ECO:0000313" key="12">
    <source>
        <dbReference type="Proteomes" id="UP000199300"/>
    </source>
</evidence>
<dbReference type="EMBL" id="FODJ01000001">
    <property type="protein sequence ID" value="SEN58932.1"/>
    <property type="molecule type" value="Genomic_DNA"/>
</dbReference>
<dbReference type="GO" id="GO:0006935">
    <property type="term" value="P:chemotaxis"/>
    <property type="evidence" value="ECO:0007669"/>
    <property type="project" value="UniProtKB-KW"/>
</dbReference>
<evidence type="ECO:0000256" key="1">
    <source>
        <dbReference type="ARBA" id="ARBA00004413"/>
    </source>
</evidence>
<keyword evidence="8" id="KW-0653">Protein transport</keyword>
<accession>A0A1H8HRY5</accession>
<evidence type="ECO:0000256" key="3">
    <source>
        <dbReference type="ARBA" id="ARBA00020392"/>
    </source>
</evidence>
<dbReference type="OrthoDB" id="2968361at2"/>
<comment type="subcellular location">
    <subcellularLocation>
        <location evidence="1">Cell membrane</location>
        <topology evidence="1">Peripheral membrane protein</topology>
        <orientation evidence="1">Cytoplasmic side</orientation>
    </subcellularLocation>
</comment>
<dbReference type="Pfam" id="PF02050">
    <property type="entry name" value="FliJ"/>
    <property type="match status" value="1"/>
</dbReference>
<dbReference type="RefSeq" id="WP_091494277.1">
    <property type="nucleotide sequence ID" value="NZ_FODJ01000001.1"/>
</dbReference>
<keyword evidence="11" id="KW-0282">Flagellum</keyword>
<sequence>MTNVRAFNKILNHQQHLKNQAQMAYQTAVDEFQEVAEKLYLLLQKKEQVEKEYNYYLSSSGTVTTIATHYAFIERIKEKIALVQVELQKKRTMMEHRQQNLTAAHVEVKKIEKIIEKKKLKLVELERYHDMQAMDEVGSRLYFKHGDR</sequence>
<dbReference type="STRING" id="872970.SAMN04488134_101426"/>
<reference evidence="11 12" key="1">
    <citation type="submission" date="2016-10" db="EMBL/GenBank/DDBJ databases">
        <authorList>
            <person name="de Groot N.N."/>
        </authorList>
    </citation>
    <scope>NUCLEOTIDE SEQUENCE [LARGE SCALE GENOMIC DNA]</scope>
    <source>
        <strain evidence="11 12">CGMCC 1.10434</strain>
    </source>
</reference>
<evidence type="ECO:0000256" key="10">
    <source>
        <dbReference type="ARBA" id="ARBA00023225"/>
    </source>
</evidence>
<proteinExistence type="inferred from homology"/>
<comment type="similarity">
    <text evidence="2">Belongs to the FliJ family.</text>
</comment>
<evidence type="ECO:0000256" key="2">
    <source>
        <dbReference type="ARBA" id="ARBA00010004"/>
    </source>
</evidence>
<dbReference type="GO" id="GO:0044781">
    <property type="term" value="P:bacterial-type flagellum organization"/>
    <property type="evidence" value="ECO:0007669"/>
    <property type="project" value="UniProtKB-KW"/>
</dbReference>
<keyword evidence="11" id="KW-0966">Cell projection</keyword>
<evidence type="ECO:0000256" key="6">
    <source>
        <dbReference type="ARBA" id="ARBA00022500"/>
    </source>
</evidence>
<keyword evidence="9" id="KW-0472">Membrane</keyword>
<evidence type="ECO:0000256" key="5">
    <source>
        <dbReference type="ARBA" id="ARBA00022475"/>
    </source>
</evidence>
<evidence type="ECO:0000256" key="4">
    <source>
        <dbReference type="ARBA" id="ARBA00022448"/>
    </source>
</evidence>
<dbReference type="InterPro" id="IPR053716">
    <property type="entry name" value="Flag_assembly_chemotaxis_eff"/>
</dbReference>
<keyword evidence="12" id="KW-1185">Reference proteome</keyword>
<name>A0A1H8HRY5_9BACI</name>
<dbReference type="Proteomes" id="UP000199300">
    <property type="component" value="Unassembled WGS sequence"/>
</dbReference>
<dbReference type="GO" id="GO:0005886">
    <property type="term" value="C:plasma membrane"/>
    <property type="evidence" value="ECO:0007669"/>
    <property type="project" value="UniProtKB-SubCell"/>
</dbReference>
<gene>
    <name evidence="11" type="ORF">SAMN04488134_101426</name>
</gene>
<evidence type="ECO:0000313" key="11">
    <source>
        <dbReference type="EMBL" id="SEN58932.1"/>
    </source>
</evidence>
<evidence type="ECO:0000256" key="8">
    <source>
        <dbReference type="ARBA" id="ARBA00022927"/>
    </source>
</evidence>
<keyword evidence="7" id="KW-1005">Bacterial flagellum biogenesis</keyword>
<dbReference type="InterPro" id="IPR012823">
    <property type="entry name" value="Flagell_FliJ"/>
</dbReference>
<keyword evidence="10" id="KW-1006">Bacterial flagellum protein export</keyword>
<dbReference type="GO" id="GO:0015031">
    <property type="term" value="P:protein transport"/>
    <property type="evidence" value="ECO:0007669"/>
    <property type="project" value="UniProtKB-KW"/>
</dbReference>
<dbReference type="Gene3D" id="1.10.287.1700">
    <property type="match status" value="1"/>
</dbReference>
<keyword evidence="6" id="KW-0145">Chemotaxis</keyword>
<evidence type="ECO:0000256" key="9">
    <source>
        <dbReference type="ARBA" id="ARBA00023136"/>
    </source>
</evidence>
<dbReference type="NCBIfam" id="TIGR02473">
    <property type="entry name" value="flagell_FliJ"/>
    <property type="match status" value="1"/>
</dbReference>